<dbReference type="EMBL" id="JARK01001381">
    <property type="protein sequence ID" value="EYC12961.1"/>
    <property type="molecule type" value="Genomic_DNA"/>
</dbReference>
<comment type="caution">
    <text evidence="1">The sequence shown here is derived from an EMBL/GenBank/DDBJ whole genome shotgun (WGS) entry which is preliminary data.</text>
</comment>
<name>A0A016UDH5_9BILA</name>
<reference evidence="2" key="1">
    <citation type="journal article" date="2015" name="Nat. Genet.">
        <title>The genome and transcriptome of the zoonotic hookworm Ancylostoma ceylanicum identify infection-specific gene families.</title>
        <authorList>
            <person name="Schwarz E.M."/>
            <person name="Hu Y."/>
            <person name="Antoshechkin I."/>
            <person name="Miller M.M."/>
            <person name="Sternberg P.W."/>
            <person name="Aroian R.V."/>
        </authorList>
    </citation>
    <scope>NUCLEOTIDE SEQUENCE</scope>
    <source>
        <strain evidence="2">HY135</strain>
    </source>
</reference>
<evidence type="ECO:0000313" key="1">
    <source>
        <dbReference type="EMBL" id="EYC12961.1"/>
    </source>
</evidence>
<gene>
    <name evidence="1" type="primary">Acey_s0045.g1184</name>
    <name evidence="1" type="ORF">Y032_0045g1184</name>
</gene>
<protein>
    <submittedName>
        <fullName evidence="1">Uncharacterized protein</fullName>
    </submittedName>
</protein>
<dbReference type="AlphaFoldDB" id="A0A016UDH5"/>
<proteinExistence type="predicted"/>
<sequence>MEKWGNECERVDRRSRGAPVQSSEKMLLIRSISVLIVLWRLNTVKYYQMPDISGDYYKTRVILLKSRPILHVLPSFVSEYTAPSFFICSS</sequence>
<dbReference type="Proteomes" id="UP000024635">
    <property type="component" value="Unassembled WGS sequence"/>
</dbReference>
<keyword evidence="2" id="KW-1185">Reference proteome</keyword>
<evidence type="ECO:0000313" key="2">
    <source>
        <dbReference type="Proteomes" id="UP000024635"/>
    </source>
</evidence>
<organism evidence="1 2">
    <name type="scientific">Ancylostoma ceylanicum</name>
    <dbReference type="NCBI Taxonomy" id="53326"/>
    <lineage>
        <taxon>Eukaryota</taxon>
        <taxon>Metazoa</taxon>
        <taxon>Ecdysozoa</taxon>
        <taxon>Nematoda</taxon>
        <taxon>Chromadorea</taxon>
        <taxon>Rhabditida</taxon>
        <taxon>Rhabditina</taxon>
        <taxon>Rhabditomorpha</taxon>
        <taxon>Strongyloidea</taxon>
        <taxon>Ancylostomatidae</taxon>
        <taxon>Ancylostomatinae</taxon>
        <taxon>Ancylostoma</taxon>
    </lineage>
</organism>
<accession>A0A016UDH5</accession>